<dbReference type="EMBL" id="KQ429259">
    <property type="protein sequence ID" value="KOF65518.1"/>
    <property type="molecule type" value="Genomic_DNA"/>
</dbReference>
<dbReference type="STRING" id="37653.A0A0L8FLI5"/>
<dbReference type="Pfam" id="PF03372">
    <property type="entry name" value="Exo_endo_phos"/>
    <property type="match status" value="1"/>
</dbReference>
<proteinExistence type="predicted"/>
<dbReference type="SUPFAM" id="SSF56219">
    <property type="entry name" value="DNase I-like"/>
    <property type="match status" value="1"/>
</dbReference>
<evidence type="ECO:0000313" key="2">
    <source>
        <dbReference type="EMBL" id="KOF65518.1"/>
    </source>
</evidence>
<dbReference type="InterPro" id="IPR005135">
    <property type="entry name" value="Endo/exonuclease/phosphatase"/>
</dbReference>
<sequence>ARNFGEGGQSIRINRSERRTALVTKELRRLNVDIAALSETRCSDEDHLVERMAGFILFWVGKPKGEKREDPSCGRFVTVFSIYSPTLSASEENIHAFYEELRRSILSVPLYEKLVVLGDFNARVGRDYGAWNMKHEVTWIHPRSKQGHMIDFVLTRKANLQDLCSLRALRDANCDTDHKMVRAKIKLRVCKKIRSAGVRVPKKIDVEQLKQPQILQLFQKRCSNVHFDGPWESFRDGTYKIGSEVLGFKRRQLRDWFDSNDMVTNELLATKRSTHEKLLDPNIKNKVQKVVQVSERRLSKRTQEA</sequence>
<gene>
    <name evidence="2" type="ORF">OCBIM_22015312mg</name>
</gene>
<dbReference type="Gene3D" id="3.60.10.10">
    <property type="entry name" value="Endonuclease/exonuclease/phosphatase"/>
    <property type="match status" value="1"/>
</dbReference>
<name>A0A0L8FLI5_OCTBM</name>
<reference evidence="2" key="1">
    <citation type="submission" date="2015-07" db="EMBL/GenBank/DDBJ databases">
        <title>MeaNS - Measles Nucleotide Surveillance Program.</title>
        <authorList>
            <person name="Tran T."/>
            <person name="Druce J."/>
        </authorList>
    </citation>
    <scope>NUCLEOTIDE SEQUENCE</scope>
    <source>
        <strain evidence="2">UCB-OBI-ISO-001</strain>
        <tissue evidence="2">Gonad</tissue>
    </source>
</reference>
<dbReference type="GO" id="GO:0003824">
    <property type="term" value="F:catalytic activity"/>
    <property type="evidence" value="ECO:0007669"/>
    <property type="project" value="InterPro"/>
</dbReference>
<feature type="domain" description="Endonuclease/exonuclease/phosphatase" evidence="1">
    <location>
        <begin position="14"/>
        <end position="159"/>
    </location>
</feature>
<accession>A0A0L8FLI5</accession>
<protein>
    <recommendedName>
        <fullName evidence="1">Endonuclease/exonuclease/phosphatase domain-containing protein</fullName>
    </recommendedName>
</protein>
<evidence type="ECO:0000259" key="1">
    <source>
        <dbReference type="Pfam" id="PF03372"/>
    </source>
</evidence>
<organism evidence="2">
    <name type="scientific">Octopus bimaculoides</name>
    <name type="common">California two-spotted octopus</name>
    <dbReference type="NCBI Taxonomy" id="37653"/>
    <lineage>
        <taxon>Eukaryota</taxon>
        <taxon>Metazoa</taxon>
        <taxon>Spiralia</taxon>
        <taxon>Lophotrochozoa</taxon>
        <taxon>Mollusca</taxon>
        <taxon>Cephalopoda</taxon>
        <taxon>Coleoidea</taxon>
        <taxon>Octopodiformes</taxon>
        <taxon>Octopoda</taxon>
        <taxon>Incirrata</taxon>
        <taxon>Octopodidae</taxon>
        <taxon>Octopus</taxon>
    </lineage>
</organism>
<dbReference type="AlphaFoldDB" id="A0A0L8FLI5"/>
<feature type="non-terminal residue" evidence="2">
    <location>
        <position position="1"/>
    </location>
</feature>
<dbReference type="OrthoDB" id="6144240at2759"/>
<dbReference type="InterPro" id="IPR036691">
    <property type="entry name" value="Endo/exonu/phosph_ase_sf"/>
</dbReference>